<dbReference type="InterPro" id="IPR003593">
    <property type="entry name" value="AAA+_ATPase"/>
</dbReference>
<dbReference type="SUPFAM" id="SSF52540">
    <property type="entry name" value="P-loop containing nucleoside triphosphate hydrolases"/>
    <property type="match status" value="2"/>
</dbReference>
<dbReference type="InterPro" id="IPR036628">
    <property type="entry name" value="Clp_N_dom_sf"/>
</dbReference>
<dbReference type="InterPro" id="IPR018368">
    <property type="entry name" value="ClpA/B_CS1"/>
</dbReference>
<dbReference type="GO" id="GO:0016887">
    <property type="term" value="F:ATP hydrolysis activity"/>
    <property type="evidence" value="ECO:0007669"/>
    <property type="project" value="InterPro"/>
</dbReference>
<feature type="compositionally biased region" description="Basic and acidic residues" evidence="7">
    <location>
        <begin position="811"/>
        <end position="820"/>
    </location>
</feature>
<dbReference type="GO" id="GO:0005524">
    <property type="term" value="F:ATP binding"/>
    <property type="evidence" value="ECO:0007669"/>
    <property type="project" value="UniProtKB-KW"/>
</dbReference>
<dbReference type="CDD" id="cd00009">
    <property type="entry name" value="AAA"/>
    <property type="match status" value="1"/>
</dbReference>
<dbReference type="Gene3D" id="3.40.50.300">
    <property type="entry name" value="P-loop containing nucleotide triphosphate hydrolases"/>
    <property type="match status" value="2"/>
</dbReference>
<dbReference type="InterPro" id="IPR050130">
    <property type="entry name" value="ClpA_ClpB"/>
</dbReference>
<dbReference type="Gene3D" id="1.10.8.60">
    <property type="match status" value="2"/>
</dbReference>
<gene>
    <name evidence="10" type="ORF">A2625_03940</name>
</gene>
<organism evidence="10 11">
    <name type="scientific">candidate division WOR-1 bacterium RIFCSPHIGHO2_01_FULL_53_15</name>
    <dbReference type="NCBI Taxonomy" id="1802564"/>
    <lineage>
        <taxon>Bacteria</taxon>
        <taxon>Bacillati</taxon>
        <taxon>Saganbacteria</taxon>
    </lineage>
</organism>
<evidence type="ECO:0000256" key="4">
    <source>
        <dbReference type="ARBA" id="ARBA00023186"/>
    </source>
</evidence>
<evidence type="ECO:0000313" key="10">
    <source>
        <dbReference type="EMBL" id="OGB89299.1"/>
    </source>
</evidence>
<dbReference type="GO" id="GO:0005737">
    <property type="term" value="C:cytoplasm"/>
    <property type="evidence" value="ECO:0007669"/>
    <property type="project" value="TreeGrafter"/>
</dbReference>
<dbReference type="PROSITE" id="PS00870">
    <property type="entry name" value="CLPAB_1"/>
    <property type="match status" value="1"/>
</dbReference>
<comment type="similarity">
    <text evidence="6">Belongs to the ClpA/ClpB family.</text>
</comment>
<dbReference type="InterPro" id="IPR001943">
    <property type="entry name" value="UVR_dom"/>
</dbReference>
<dbReference type="Pfam" id="PF10431">
    <property type="entry name" value="ClpB_D2-small"/>
    <property type="match status" value="1"/>
</dbReference>
<dbReference type="Pfam" id="PF17871">
    <property type="entry name" value="AAA_lid_9"/>
    <property type="match status" value="1"/>
</dbReference>
<dbReference type="PROSITE" id="PS51903">
    <property type="entry name" value="CLP_R"/>
    <property type="match status" value="1"/>
</dbReference>
<evidence type="ECO:0000256" key="1">
    <source>
        <dbReference type="ARBA" id="ARBA00022737"/>
    </source>
</evidence>
<dbReference type="GO" id="GO:0008233">
    <property type="term" value="F:peptidase activity"/>
    <property type="evidence" value="ECO:0007669"/>
    <property type="project" value="UniProtKB-KW"/>
</dbReference>
<sequence>MFERFTERAVRVIMAAQSEAKRLGSDFVGAEHLLLGMLREEEPVVMKTLEYFRIEPAVISARLEEELAGRERRETNSPEIPFNVQVKKVIELAWEEARGLGHSHVGTEHLFLGLLREGGGLTGQLLAETGMNPQAVRGRIVSLLGEVRAFQKKSARASKTPMLDTFGRDLTLLAQDKKLDPVIGRAREIERVVQILSRRRKNNPVLLGEAGVGKTAIVEGLAQKIISGEISRTLLGKRLVTLDLGLLIAGTRYRGEFEERLKKVLDEVNRGGNIVLFIDELHTLIGAGAAEGAMDAANILKPALARGELRCIGATTIDEYRKHIESDPALERRFQSVMVEEPDVSETIEILKGLRGRYEDFHKVKITDDALVAAARLSDRYISDRFLPDKAIDLIDEAASKVMLRSSEAPPELVEISKQLEDLKKEKEKAVEGQEFELAAQLRDREEGLKLQYEAVSSKLAGLPREQFPEVNSEVIAEVTAAWTGVPVTQLTQEETERLLKMEDELKNFVVGQEEAIKVIAKSIRRARAGLKDPRRPIGSFIFLGPTGVGKTELGKRLAEFLFGDPDAIIRIDMSEYLEQHTVSRLIGAPPGYVGFGEGGQLTEPVRRRPHSVVLFDEIEKAHPDVMNILLQILDDGKVTDAQGREIDFKNTVIIMTSNVGADLIRKETAIGFVTKDDAKSTYDKMKTIVLDELKKSFKPEFLNRVDETVVFRPLSKEDLEVIVEIMLDDVNARLEEKGLSITAGKKARQFLVEQGYDPKFGARPLRRTIEEHIEDPLSEDVLKGKFTFGMEIKADVKEGKLTFVGRQKKMREPKQEPKNDLPAGRQGKKLQEAAK</sequence>
<dbReference type="InterPro" id="IPR003959">
    <property type="entry name" value="ATPase_AAA_core"/>
</dbReference>
<dbReference type="PANTHER" id="PTHR11638:SF18">
    <property type="entry name" value="HEAT SHOCK PROTEIN 104"/>
    <property type="match status" value="1"/>
</dbReference>
<dbReference type="InterPro" id="IPR019489">
    <property type="entry name" value="Clp_ATPase_C"/>
</dbReference>
<dbReference type="Proteomes" id="UP000178724">
    <property type="component" value="Unassembled WGS sequence"/>
</dbReference>
<dbReference type="Pfam" id="PF07724">
    <property type="entry name" value="AAA_2"/>
    <property type="match status" value="1"/>
</dbReference>
<keyword evidence="1 5" id="KW-0677">Repeat</keyword>
<accession>A0A1F4Q089</accession>
<keyword evidence="3 6" id="KW-0067">ATP-binding</keyword>
<dbReference type="PANTHER" id="PTHR11638">
    <property type="entry name" value="ATP-DEPENDENT CLP PROTEASE"/>
    <property type="match status" value="1"/>
</dbReference>
<comment type="caution">
    <text evidence="10">The sequence shown here is derived from an EMBL/GenBank/DDBJ whole genome shotgun (WGS) entry which is preliminary data.</text>
</comment>
<dbReference type="Pfam" id="PF00004">
    <property type="entry name" value="AAA"/>
    <property type="match status" value="1"/>
</dbReference>
<dbReference type="InterPro" id="IPR028299">
    <property type="entry name" value="ClpA/B_CS2"/>
</dbReference>
<evidence type="ECO:0000259" key="9">
    <source>
        <dbReference type="PROSITE" id="PS51903"/>
    </source>
</evidence>
<keyword evidence="10" id="KW-0645">Protease</keyword>
<dbReference type="Pfam" id="PF02861">
    <property type="entry name" value="Clp_N"/>
    <property type="match status" value="1"/>
</dbReference>
<dbReference type="SMART" id="SM00382">
    <property type="entry name" value="AAA"/>
    <property type="match status" value="2"/>
</dbReference>
<dbReference type="InterPro" id="IPR004176">
    <property type="entry name" value="Clp_R_N"/>
</dbReference>
<evidence type="ECO:0000256" key="7">
    <source>
        <dbReference type="SAM" id="MobiDB-lite"/>
    </source>
</evidence>
<dbReference type="InterPro" id="IPR001270">
    <property type="entry name" value="ClpA/B"/>
</dbReference>
<feature type="domain" description="UVR" evidence="8">
    <location>
        <begin position="417"/>
        <end position="452"/>
    </location>
</feature>
<dbReference type="SMART" id="SM01086">
    <property type="entry name" value="ClpB_D2-small"/>
    <property type="match status" value="1"/>
</dbReference>
<dbReference type="Gene3D" id="1.10.1780.10">
    <property type="entry name" value="Clp, N-terminal domain"/>
    <property type="match status" value="1"/>
</dbReference>
<evidence type="ECO:0000256" key="5">
    <source>
        <dbReference type="PROSITE-ProRule" id="PRU01251"/>
    </source>
</evidence>
<dbReference type="AlphaFoldDB" id="A0A1F4Q089"/>
<dbReference type="CDD" id="cd19499">
    <property type="entry name" value="RecA-like_ClpB_Hsp104-like"/>
    <property type="match status" value="1"/>
</dbReference>
<dbReference type="InterPro" id="IPR027417">
    <property type="entry name" value="P-loop_NTPase"/>
</dbReference>
<dbReference type="FunFam" id="3.40.50.300:FF:000025">
    <property type="entry name" value="ATP-dependent Clp protease subunit"/>
    <property type="match status" value="1"/>
</dbReference>
<dbReference type="GO" id="GO:0034605">
    <property type="term" value="P:cellular response to heat"/>
    <property type="evidence" value="ECO:0007669"/>
    <property type="project" value="TreeGrafter"/>
</dbReference>
<feature type="region of interest" description="Disordered" evidence="7">
    <location>
        <begin position="805"/>
        <end position="836"/>
    </location>
</feature>
<proteinExistence type="inferred from homology"/>
<reference evidence="10 11" key="1">
    <citation type="journal article" date="2016" name="Nat. Commun.">
        <title>Thousands of microbial genomes shed light on interconnected biogeochemical processes in an aquifer system.</title>
        <authorList>
            <person name="Anantharaman K."/>
            <person name="Brown C.T."/>
            <person name="Hug L.A."/>
            <person name="Sharon I."/>
            <person name="Castelle C.J."/>
            <person name="Probst A.J."/>
            <person name="Thomas B.C."/>
            <person name="Singh A."/>
            <person name="Wilkins M.J."/>
            <person name="Karaoz U."/>
            <person name="Brodie E.L."/>
            <person name="Williams K.H."/>
            <person name="Hubbard S.S."/>
            <person name="Banfield J.F."/>
        </authorList>
    </citation>
    <scope>NUCLEOTIDE SEQUENCE [LARGE SCALE GENOMIC DNA]</scope>
</reference>
<dbReference type="Gene3D" id="4.10.860.10">
    <property type="entry name" value="UVR domain"/>
    <property type="match status" value="1"/>
</dbReference>
<evidence type="ECO:0000256" key="3">
    <source>
        <dbReference type="ARBA" id="ARBA00022840"/>
    </source>
</evidence>
<evidence type="ECO:0000259" key="8">
    <source>
        <dbReference type="PROSITE" id="PS50151"/>
    </source>
</evidence>
<dbReference type="PROSITE" id="PS50151">
    <property type="entry name" value="UVR"/>
    <property type="match status" value="1"/>
</dbReference>
<dbReference type="EMBL" id="METM01000027">
    <property type="protein sequence ID" value="OGB89299.1"/>
    <property type="molecule type" value="Genomic_DNA"/>
</dbReference>
<name>A0A1F4Q089_UNCSA</name>
<dbReference type="FunFam" id="3.40.50.300:FF:000010">
    <property type="entry name" value="Chaperone clpB 1, putative"/>
    <property type="match status" value="1"/>
</dbReference>
<dbReference type="SUPFAM" id="SSF81923">
    <property type="entry name" value="Double Clp-N motif"/>
    <property type="match status" value="1"/>
</dbReference>
<dbReference type="PRINTS" id="PR00300">
    <property type="entry name" value="CLPPROTEASEA"/>
</dbReference>
<feature type="domain" description="Clp R" evidence="9">
    <location>
        <begin position="2"/>
        <end position="146"/>
    </location>
</feature>
<keyword evidence="10" id="KW-0378">Hydrolase</keyword>
<keyword evidence="2 6" id="KW-0547">Nucleotide-binding</keyword>
<evidence type="ECO:0000256" key="2">
    <source>
        <dbReference type="ARBA" id="ARBA00022741"/>
    </source>
</evidence>
<dbReference type="PROSITE" id="PS00871">
    <property type="entry name" value="CLPAB_2"/>
    <property type="match status" value="1"/>
</dbReference>
<dbReference type="GO" id="GO:0006508">
    <property type="term" value="P:proteolysis"/>
    <property type="evidence" value="ECO:0007669"/>
    <property type="project" value="UniProtKB-KW"/>
</dbReference>
<protein>
    <submittedName>
        <fullName evidence="10">ATP-dependent Clp protease ATP-binding subunit ClpC</fullName>
    </submittedName>
</protein>
<dbReference type="InterPro" id="IPR041546">
    <property type="entry name" value="ClpA/ClpB_AAA_lid"/>
</dbReference>
<evidence type="ECO:0000313" key="11">
    <source>
        <dbReference type="Proteomes" id="UP000178724"/>
    </source>
</evidence>
<evidence type="ECO:0000256" key="6">
    <source>
        <dbReference type="RuleBase" id="RU004432"/>
    </source>
</evidence>
<keyword evidence="4 6" id="KW-0143">Chaperone</keyword>